<protein>
    <submittedName>
        <fullName evidence="1">Tagatose-1,6-bisphosphate aldolase</fullName>
    </submittedName>
</protein>
<gene>
    <name evidence="1" type="ORF">J2S26_002258</name>
</gene>
<name>A0ABU0AA29_STRDY</name>
<organism evidence="1 2">
    <name type="scientific">Streptococcus dysgalactiae</name>
    <dbReference type="NCBI Taxonomy" id="1334"/>
    <lineage>
        <taxon>Bacteria</taxon>
        <taxon>Bacillati</taxon>
        <taxon>Bacillota</taxon>
        <taxon>Bacilli</taxon>
        <taxon>Lactobacillales</taxon>
        <taxon>Streptococcaceae</taxon>
        <taxon>Streptococcus</taxon>
    </lineage>
</organism>
<reference evidence="1 2" key="1">
    <citation type="submission" date="2023-07" db="EMBL/GenBank/DDBJ databases">
        <title>Genomic Encyclopedia of Type Strains, Phase IV (KMG-IV): sequencing the most valuable type-strain genomes for metagenomic binning, comparative biology and taxonomic classification.</title>
        <authorList>
            <person name="Goeker M."/>
        </authorList>
    </citation>
    <scope>NUCLEOTIDE SEQUENCE [LARGE SCALE GENOMIC DNA]</scope>
    <source>
        <strain evidence="1 2">DSM 23147</strain>
    </source>
</reference>
<evidence type="ECO:0000313" key="2">
    <source>
        <dbReference type="Proteomes" id="UP001237071"/>
    </source>
</evidence>
<dbReference type="EMBL" id="JAUSTL010000040">
    <property type="protein sequence ID" value="MDQ0264150.1"/>
    <property type="molecule type" value="Genomic_DNA"/>
</dbReference>
<evidence type="ECO:0000313" key="1">
    <source>
        <dbReference type="EMBL" id="MDQ0264150.1"/>
    </source>
</evidence>
<accession>A0ABU0AA29</accession>
<dbReference type="InterPro" id="IPR013785">
    <property type="entry name" value="Aldolase_TIM"/>
</dbReference>
<proteinExistence type="predicted"/>
<keyword evidence="2" id="KW-1185">Reference proteome</keyword>
<feature type="non-terminal residue" evidence="1">
    <location>
        <position position="1"/>
    </location>
</feature>
<dbReference type="Proteomes" id="UP001237071">
    <property type="component" value="Unassembled WGS sequence"/>
</dbReference>
<comment type="caution">
    <text evidence="1">The sequence shown here is derived from an EMBL/GenBank/DDBJ whole genome shotgun (WGS) entry which is preliminary data.</text>
</comment>
<sequence length="36" mass="4207">ARNWLRTEGFQNIDELNKVLEATATPWTEKITSPYL</sequence>
<dbReference type="Gene3D" id="3.20.20.70">
    <property type="entry name" value="Aldolase class I"/>
    <property type="match status" value="1"/>
</dbReference>